<sequence>MGSASAQRGGGVSPRQAFEELSAGSAQLQAVQEMRQRMDLEAASILAREPGLAPSLPTRRAQVESVSAALMRWQMNQSRFPNGSWGAAAALYRVFARMNHSCRPTVGVRLQLGALRPGELEPADGRLVVVALRDLRPGEESSATTTGPTSCWPGPWSAAGTSCCGGSALRACAPAASERRMAAAPPAAAPRRRRAPAAVRGSWTDKGTWAGLVSIPLI</sequence>
<dbReference type="Pfam" id="PF00856">
    <property type="entry name" value="SET"/>
    <property type="match status" value="1"/>
</dbReference>
<evidence type="ECO:0000259" key="1">
    <source>
        <dbReference type="Pfam" id="PF00856"/>
    </source>
</evidence>
<dbReference type="InterPro" id="IPR001214">
    <property type="entry name" value="SET_dom"/>
</dbReference>
<evidence type="ECO:0000313" key="2">
    <source>
        <dbReference type="EMBL" id="CAK0832950.1"/>
    </source>
</evidence>
<dbReference type="Proteomes" id="UP001189429">
    <property type="component" value="Unassembled WGS sequence"/>
</dbReference>
<gene>
    <name evidence="2" type="ORF">PCOR1329_LOCUS30797</name>
</gene>
<keyword evidence="3" id="KW-1185">Reference proteome</keyword>
<feature type="domain" description="SET" evidence="1">
    <location>
        <begin position="60"/>
        <end position="140"/>
    </location>
</feature>
<organism evidence="2 3">
    <name type="scientific">Prorocentrum cordatum</name>
    <dbReference type="NCBI Taxonomy" id="2364126"/>
    <lineage>
        <taxon>Eukaryota</taxon>
        <taxon>Sar</taxon>
        <taxon>Alveolata</taxon>
        <taxon>Dinophyceae</taxon>
        <taxon>Prorocentrales</taxon>
        <taxon>Prorocentraceae</taxon>
        <taxon>Prorocentrum</taxon>
    </lineage>
</organism>
<dbReference type="SUPFAM" id="SSF82199">
    <property type="entry name" value="SET domain"/>
    <property type="match status" value="1"/>
</dbReference>
<proteinExistence type="predicted"/>
<reference evidence="2" key="1">
    <citation type="submission" date="2023-10" db="EMBL/GenBank/DDBJ databases">
        <authorList>
            <person name="Chen Y."/>
            <person name="Shah S."/>
            <person name="Dougan E. K."/>
            <person name="Thang M."/>
            <person name="Chan C."/>
        </authorList>
    </citation>
    <scope>NUCLEOTIDE SEQUENCE [LARGE SCALE GENOMIC DNA]</scope>
</reference>
<dbReference type="InterPro" id="IPR046341">
    <property type="entry name" value="SET_dom_sf"/>
</dbReference>
<comment type="caution">
    <text evidence="2">The sequence shown here is derived from an EMBL/GenBank/DDBJ whole genome shotgun (WGS) entry which is preliminary data.</text>
</comment>
<feature type="non-terminal residue" evidence="2">
    <location>
        <position position="218"/>
    </location>
</feature>
<protein>
    <recommendedName>
        <fullName evidence="1">SET domain-containing protein</fullName>
    </recommendedName>
</protein>
<accession>A0ABN9SMB6</accession>
<dbReference type="Gene3D" id="2.170.270.10">
    <property type="entry name" value="SET domain"/>
    <property type="match status" value="1"/>
</dbReference>
<name>A0ABN9SMB6_9DINO</name>
<evidence type="ECO:0000313" key="3">
    <source>
        <dbReference type="Proteomes" id="UP001189429"/>
    </source>
</evidence>
<dbReference type="EMBL" id="CAUYUJ010011947">
    <property type="protein sequence ID" value="CAK0832950.1"/>
    <property type="molecule type" value="Genomic_DNA"/>
</dbReference>